<protein>
    <submittedName>
        <fullName evidence="8">Sarcosine oxidase</fullName>
    </submittedName>
</protein>
<dbReference type="GeneID" id="64955995"/>
<evidence type="ECO:0000256" key="1">
    <source>
        <dbReference type="ARBA" id="ARBA00001974"/>
    </source>
</evidence>
<evidence type="ECO:0000256" key="5">
    <source>
        <dbReference type="ARBA" id="ARBA00023002"/>
    </source>
</evidence>
<feature type="domain" description="FAD dependent oxidoreductase" evidence="6">
    <location>
        <begin position="10"/>
        <end position="410"/>
    </location>
</feature>
<gene>
    <name evidence="7" type="ORF">AKAW2_11716A</name>
    <name evidence="8" type="ORF">RIB2604_00604200</name>
</gene>
<evidence type="ECO:0000256" key="2">
    <source>
        <dbReference type="ARBA" id="ARBA00010989"/>
    </source>
</evidence>
<dbReference type="InterPro" id="IPR006076">
    <property type="entry name" value="FAD-dep_OxRdtase"/>
</dbReference>
<reference evidence="9" key="2">
    <citation type="submission" date="2016-02" db="EMBL/GenBank/DDBJ databases">
        <title>Genome sequencing of Aspergillus luchuensis NBRC 4314.</title>
        <authorList>
            <person name="Yamada O."/>
        </authorList>
    </citation>
    <scope>NUCLEOTIDE SEQUENCE [LARGE SCALE GENOMIC DNA]</scope>
    <source>
        <strain evidence="9">RIB 2604</strain>
    </source>
</reference>
<evidence type="ECO:0000313" key="8">
    <source>
        <dbReference type="EMBL" id="GAT19837.1"/>
    </source>
</evidence>
<dbReference type="GO" id="GO:0008115">
    <property type="term" value="F:sarcosine oxidase activity"/>
    <property type="evidence" value="ECO:0007669"/>
    <property type="project" value="TreeGrafter"/>
</dbReference>
<dbReference type="EMBL" id="BCWF01000006">
    <property type="protein sequence ID" value="GAT19837.1"/>
    <property type="molecule type" value="Genomic_DNA"/>
</dbReference>
<dbReference type="InterPro" id="IPR036188">
    <property type="entry name" value="FAD/NAD-bd_sf"/>
</dbReference>
<reference evidence="7" key="4">
    <citation type="submission" date="2021-02" db="EMBL/GenBank/DDBJ databases">
        <title>Aspergillus luchuensis mut. kawachii IFO 4304 genome sequence.</title>
        <authorList>
            <person name="Mori K."/>
            <person name="Kadooka C."/>
            <person name="Goto M."/>
            <person name="Futagami T."/>
        </authorList>
    </citation>
    <scope>NUCLEOTIDE SEQUENCE</scope>
    <source>
        <strain evidence="7">IFO 4308</strain>
    </source>
</reference>
<sequence>MVSTSKSDPIAIIGAGVFGLTTALHLSSNGFTNVSVFERDNQVPARYSAGHDINKIVRAEYEDPWYTELTLVRPVPFPIQSHSLPHHTHLTPLSQQQAIEGWKTPLYAPHYHQTGFLHLVSGAAPEKASQTMNRFLASIRNHPTYKGKLTTISTPTDIRNIAWQLTGPLPGWNGYFNQLAGYAHSANALRAVYEAAAARGVKFFLGEDIGRVTSLIYSSPTNKKQVTGVRTANGQTYPCKLAVVAIGAAASTLVPEAGGQVVAKSWSLGHVKLTDEETSMLRGIPVTYARDLGFYFEPDPKTNLLKICPMGGGYINTDPASGVSYPPKTLQESEGVLPAEDEKRMRRLLRESLPQFADRPFVEKKLCWFADTSDSEFIIDFVPETEGSVVLCSGDSGHLFKMLPIVGDWVFTLLKERKQGVGRWRWKGGKKKEGKWEGDVSWRLGETREFEEVRLAPAPKL</sequence>
<comment type="similarity">
    <text evidence="2">Belongs to the MSOX/MTOX family.</text>
</comment>
<dbReference type="InterPro" id="IPR045170">
    <property type="entry name" value="MTOX"/>
</dbReference>
<dbReference type="Gene3D" id="3.50.50.60">
    <property type="entry name" value="FAD/NAD(P)-binding domain"/>
    <property type="match status" value="2"/>
</dbReference>
<dbReference type="PANTHER" id="PTHR10961">
    <property type="entry name" value="PEROXISOMAL SARCOSINE OXIDASE"/>
    <property type="match status" value="1"/>
</dbReference>
<dbReference type="Proteomes" id="UP000075230">
    <property type="component" value="Unassembled WGS sequence"/>
</dbReference>
<dbReference type="KEGG" id="aluc:AKAW2_11716A"/>
<evidence type="ECO:0000313" key="9">
    <source>
        <dbReference type="Proteomes" id="UP000075230"/>
    </source>
</evidence>
<dbReference type="GO" id="GO:0050660">
    <property type="term" value="F:flavin adenine dinucleotide binding"/>
    <property type="evidence" value="ECO:0007669"/>
    <property type="project" value="InterPro"/>
</dbReference>
<dbReference type="Proteomes" id="UP000661280">
    <property type="component" value="Chromosome 1"/>
</dbReference>
<reference evidence="7" key="3">
    <citation type="submission" date="2021-01" db="EMBL/GenBank/DDBJ databases">
        <authorList>
            <consortium name="Aspergillus luchuensis mut. kawachii IFO 4304 genome sequencing consortium"/>
            <person name="Kazuki M."/>
            <person name="Futagami T."/>
        </authorList>
    </citation>
    <scope>NUCLEOTIDE SEQUENCE</scope>
    <source>
        <strain evidence="7">IFO 4308</strain>
    </source>
</reference>
<reference evidence="8 9" key="1">
    <citation type="journal article" date="2016" name="DNA Res.">
        <title>Genome sequence of Aspergillus luchuensis NBRC 4314.</title>
        <authorList>
            <person name="Yamada O."/>
            <person name="Machida M."/>
            <person name="Hosoyama A."/>
            <person name="Goto M."/>
            <person name="Takahashi T."/>
            <person name="Futagami T."/>
            <person name="Yamagata Y."/>
            <person name="Takeuchi M."/>
            <person name="Kobayashi T."/>
            <person name="Koike H."/>
            <person name="Abe K."/>
            <person name="Asai K."/>
            <person name="Arita M."/>
            <person name="Fujita N."/>
            <person name="Fukuda K."/>
            <person name="Higa K."/>
            <person name="Horikawa H."/>
            <person name="Ishikawa T."/>
            <person name="Jinno K."/>
            <person name="Kato Y."/>
            <person name="Kirimura K."/>
            <person name="Mizutani O."/>
            <person name="Nakasone K."/>
            <person name="Sano M."/>
            <person name="Shiraishi Y."/>
            <person name="Tsukahara M."/>
            <person name="Gomi K."/>
        </authorList>
    </citation>
    <scope>NUCLEOTIDE SEQUENCE [LARGE SCALE GENOMIC DNA]</scope>
    <source>
        <strain evidence="8 9">RIB 2604</strain>
    </source>
</reference>
<evidence type="ECO:0000313" key="7">
    <source>
        <dbReference type="EMBL" id="BCR94670.1"/>
    </source>
</evidence>
<dbReference type="RefSeq" id="XP_041538436.1">
    <property type="nucleotide sequence ID" value="XM_041684231.1"/>
</dbReference>
<accession>A0A146F0S5</accession>
<keyword evidence="5" id="KW-0560">Oxidoreductase</keyword>
<dbReference type="EMBL" id="AP024425">
    <property type="protein sequence ID" value="BCR94670.1"/>
    <property type="molecule type" value="Genomic_DNA"/>
</dbReference>
<dbReference type="AlphaFoldDB" id="A0A146F0S5"/>
<organism evidence="8 9">
    <name type="scientific">Aspergillus kawachii</name>
    <name type="common">White koji mold</name>
    <name type="synonym">Aspergillus awamori var. kawachi</name>
    <dbReference type="NCBI Taxonomy" id="1069201"/>
    <lineage>
        <taxon>Eukaryota</taxon>
        <taxon>Fungi</taxon>
        <taxon>Dikarya</taxon>
        <taxon>Ascomycota</taxon>
        <taxon>Pezizomycotina</taxon>
        <taxon>Eurotiomycetes</taxon>
        <taxon>Eurotiomycetidae</taxon>
        <taxon>Eurotiales</taxon>
        <taxon>Aspergillaceae</taxon>
        <taxon>Aspergillus</taxon>
        <taxon>Aspergillus subgen. Circumdati</taxon>
    </lineage>
</organism>
<name>A0A146F0S5_ASPKA</name>
<proteinExistence type="inferred from homology"/>
<dbReference type="VEuPathDB" id="FungiDB:ASPFODRAFT_203075"/>
<evidence type="ECO:0000313" key="10">
    <source>
        <dbReference type="Proteomes" id="UP000661280"/>
    </source>
</evidence>
<dbReference type="Pfam" id="PF01266">
    <property type="entry name" value="DAO"/>
    <property type="match status" value="1"/>
</dbReference>
<dbReference type="OrthoDB" id="2219495at2759"/>
<dbReference type="Gene3D" id="3.30.9.10">
    <property type="entry name" value="D-Amino Acid Oxidase, subunit A, domain 2"/>
    <property type="match status" value="1"/>
</dbReference>
<comment type="cofactor">
    <cofactor evidence="1">
        <name>FAD</name>
        <dbReference type="ChEBI" id="CHEBI:57692"/>
    </cofactor>
</comment>
<dbReference type="PANTHER" id="PTHR10961:SF26">
    <property type="entry name" value="L-SACCHAROPINE OXIDASE"/>
    <property type="match status" value="1"/>
</dbReference>
<evidence type="ECO:0000256" key="3">
    <source>
        <dbReference type="ARBA" id="ARBA00022630"/>
    </source>
</evidence>
<dbReference type="SUPFAM" id="SSF51905">
    <property type="entry name" value="FAD/NAD(P)-binding domain"/>
    <property type="match status" value="1"/>
</dbReference>
<evidence type="ECO:0000259" key="6">
    <source>
        <dbReference type="Pfam" id="PF01266"/>
    </source>
</evidence>
<evidence type="ECO:0000256" key="4">
    <source>
        <dbReference type="ARBA" id="ARBA00022827"/>
    </source>
</evidence>
<dbReference type="GO" id="GO:0051698">
    <property type="term" value="F:saccharopine oxidase activity"/>
    <property type="evidence" value="ECO:0007669"/>
    <property type="project" value="TreeGrafter"/>
</dbReference>
<keyword evidence="4" id="KW-0274">FAD</keyword>
<keyword evidence="10" id="KW-1185">Reference proteome</keyword>
<keyword evidence="3" id="KW-0285">Flavoprotein</keyword>